<proteinExistence type="predicted"/>
<protein>
    <submittedName>
        <fullName evidence="2">Uncharacterized protein</fullName>
    </submittedName>
</protein>
<evidence type="ECO:0000313" key="2">
    <source>
        <dbReference type="EMBL" id="KOM38288.1"/>
    </source>
</evidence>
<feature type="region of interest" description="Disordered" evidence="1">
    <location>
        <begin position="91"/>
        <end position="110"/>
    </location>
</feature>
<dbReference type="AlphaFoldDB" id="A0A0L9U632"/>
<sequence length="110" mass="12561">MTETEQFRPSGGGHDRDQVRYDRDQAVSTEHWKDVRNQAERQKGHSSNKCRIKHYGIPNGRYVWIPVIKLCFQKEKRAPWYSAFGIEALGQGTNPSRGIQSLGSSTKLLS</sequence>
<evidence type="ECO:0000313" key="3">
    <source>
        <dbReference type="Proteomes" id="UP000053144"/>
    </source>
</evidence>
<feature type="region of interest" description="Disordered" evidence="1">
    <location>
        <begin position="1"/>
        <end position="31"/>
    </location>
</feature>
<evidence type="ECO:0000256" key="1">
    <source>
        <dbReference type="SAM" id="MobiDB-lite"/>
    </source>
</evidence>
<dbReference type="Gramene" id="KOM38288">
    <property type="protein sequence ID" value="KOM38288"/>
    <property type="gene ID" value="LR48_Vigan03g167000"/>
</dbReference>
<reference evidence="3" key="1">
    <citation type="journal article" date="2015" name="Proc. Natl. Acad. Sci. U.S.A.">
        <title>Genome sequencing of adzuki bean (Vigna angularis) provides insight into high starch and low fat accumulation and domestication.</title>
        <authorList>
            <person name="Yang K."/>
            <person name="Tian Z."/>
            <person name="Chen C."/>
            <person name="Luo L."/>
            <person name="Zhao B."/>
            <person name="Wang Z."/>
            <person name="Yu L."/>
            <person name="Li Y."/>
            <person name="Sun Y."/>
            <person name="Li W."/>
            <person name="Chen Y."/>
            <person name="Li Y."/>
            <person name="Zhang Y."/>
            <person name="Ai D."/>
            <person name="Zhao J."/>
            <person name="Shang C."/>
            <person name="Ma Y."/>
            <person name="Wu B."/>
            <person name="Wang M."/>
            <person name="Gao L."/>
            <person name="Sun D."/>
            <person name="Zhang P."/>
            <person name="Guo F."/>
            <person name="Wang W."/>
            <person name="Li Y."/>
            <person name="Wang J."/>
            <person name="Varshney R.K."/>
            <person name="Wang J."/>
            <person name="Ling H.Q."/>
            <person name="Wan P."/>
        </authorList>
    </citation>
    <scope>NUCLEOTIDE SEQUENCE</scope>
    <source>
        <strain evidence="3">cv. Jingnong 6</strain>
    </source>
</reference>
<dbReference type="Proteomes" id="UP000053144">
    <property type="component" value="Chromosome 3"/>
</dbReference>
<organism evidence="2 3">
    <name type="scientific">Phaseolus angularis</name>
    <name type="common">Azuki bean</name>
    <name type="synonym">Vigna angularis</name>
    <dbReference type="NCBI Taxonomy" id="3914"/>
    <lineage>
        <taxon>Eukaryota</taxon>
        <taxon>Viridiplantae</taxon>
        <taxon>Streptophyta</taxon>
        <taxon>Embryophyta</taxon>
        <taxon>Tracheophyta</taxon>
        <taxon>Spermatophyta</taxon>
        <taxon>Magnoliopsida</taxon>
        <taxon>eudicotyledons</taxon>
        <taxon>Gunneridae</taxon>
        <taxon>Pentapetalae</taxon>
        <taxon>rosids</taxon>
        <taxon>fabids</taxon>
        <taxon>Fabales</taxon>
        <taxon>Fabaceae</taxon>
        <taxon>Papilionoideae</taxon>
        <taxon>50 kb inversion clade</taxon>
        <taxon>NPAAA clade</taxon>
        <taxon>indigoferoid/millettioid clade</taxon>
        <taxon>Phaseoleae</taxon>
        <taxon>Vigna</taxon>
    </lineage>
</organism>
<name>A0A0L9U632_PHAAN</name>
<feature type="compositionally biased region" description="Basic and acidic residues" evidence="1">
    <location>
        <begin position="13"/>
        <end position="31"/>
    </location>
</feature>
<gene>
    <name evidence="2" type="ORF">LR48_Vigan03g167000</name>
</gene>
<dbReference type="EMBL" id="CM003373">
    <property type="protein sequence ID" value="KOM38288.1"/>
    <property type="molecule type" value="Genomic_DNA"/>
</dbReference>
<accession>A0A0L9U632</accession>